<dbReference type="InterPro" id="IPR009045">
    <property type="entry name" value="Zn_M74/Hedgehog-like"/>
</dbReference>
<dbReference type="GO" id="GO:0004180">
    <property type="term" value="F:carboxypeptidase activity"/>
    <property type="evidence" value="ECO:0007669"/>
    <property type="project" value="UniProtKB-KW"/>
</dbReference>
<dbReference type="GO" id="GO:0006508">
    <property type="term" value="P:proteolysis"/>
    <property type="evidence" value="ECO:0007669"/>
    <property type="project" value="InterPro"/>
</dbReference>
<dbReference type="CDD" id="cd14847">
    <property type="entry name" value="DD-carboxypeptidase_like"/>
    <property type="match status" value="1"/>
</dbReference>
<dbReference type="STRING" id="1159017.SAMN02927930_00387"/>
<sequence length="238" mass="26866">MLTPRQLFGLTNSHTVLIAGEADTVRLVPRAAEAYLYMQDAAAQAGISMHIASAFRSFERQRLIWNRKFQGESPLYNSHGELLDQQQLAVGEKVAAILTWSALPGASRHHWGTDFDVYDPTAFADGQRQLQLIPAEYEPDGPCYELHQWLLQHAHDFGFFFPYARYQGGVAAEPWHLSYAPLATTYQTALTVETLENLLSSQDIAGLAYILEQLPEIKQRYIDCICNPERTTSDTWFG</sequence>
<dbReference type="PANTHER" id="PTHR34385:SF1">
    <property type="entry name" value="PEPTIDOGLYCAN L-ALANYL-D-GLUTAMATE ENDOPEPTIDASE CWLK"/>
    <property type="match status" value="1"/>
</dbReference>
<dbReference type="OrthoDB" id="9792074at2"/>
<dbReference type="InterPro" id="IPR052179">
    <property type="entry name" value="DD-CPase-like"/>
</dbReference>
<protein>
    <submittedName>
        <fullName evidence="2">LD-carboxypeptidase LdcB, LAS superfamily</fullName>
    </submittedName>
</protein>
<keyword evidence="2" id="KW-0121">Carboxypeptidase</keyword>
<dbReference type="Proteomes" id="UP000199626">
    <property type="component" value="Unassembled WGS sequence"/>
</dbReference>
<organism evidence="2 3">
    <name type="scientific">Pseudidiomarina indica</name>
    <dbReference type="NCBI Taxonomy" id="1159017"/>
    <lineage>
        <taxon>Bacteria</taxon>
        <taxon>Pseudomonadati</taxon>
        <taxon>Pseudomonadota</taxon>
        <taxon>Gammaproteobacteria</taxon>
        <taxon>Alteromonadales</taxon>
        <taxon>Idiomarinaceae</taxon>
        <taxon>Pseudidiomarina</taxon>
    </lineage>
</organism>
<dbReference type="InterPro" id="IPR003709">
    <property type="entry name" value="VanY-like_core_dom"/>
</dbReference>
<keyword evidence="3" id="KW-1185">Reference proteome</keyword>
<name>A0A1G6APT9_9GAMM</name>
<reference evidence="3" key="1">
    <citation type="submission" date="2016-10" db="EMBL/GenBank/DDBJ databases">
        <authorList>
            <person name="Varghese N."/>
            <person name="Submissions S."/>
        </authorList>
    </citation>
    <scope>NUCLEOTIDE SEQUENCE [LARGE SCALE GENOMIC DNA]</scope>
    <source>
        <strain evidence="3">CGMCC 1.10824</strain>
    </source>
</reference>
<dbReference type="SUPFAM" id="SSF55166">
    <property type="entry name" value="Hedgehog/DD-peptidase"/>
    <property type="match status" value="1"/>
</dbReference>
<evidence type="ECO:0000259" key="1">
    <source>
        <dbReference type="Pfam" id="PF02557"/>
    </source>
</evidence>
<dbReference type="Pfam" id="PF02557">
    <property type="entry name" value="VanY"/>
    <property type="match status" value="1"/>
</dbReference>
<proteinExistence type="predicted"/>
<dbReference type="Gene3D" id="3.30.1380.10">
    <property type="match status" value="1"/>
</dbReference>
<dbReference type="EMBL" id="FMXN01000002">
    <property type="protein sequence ID" value="SDB10337.1"/>
    <property type="molecule type" value="Genomic_DNA"/>
</dbReference>
<evidence type="ECO:0000313" key="3">
    <source>
        <dbReference type="Proteomes" id="UP000199626"/>
    </source>
</evidence>
<accession>A0A1G6APT9</accession>
<dbReference type="RefSeq" id="WP_092591209.1">
    <property type="nucleotide sequence ID" value="NZ_FMXN01000002.1"/>
</dbReference>
<dbReference type="AlphaFoldDB" id="A0A1G6APT9"/>
<feature type="domain" description="D-alanyl-D-alanine carboxypeptidase-like core" evidence="1">
    <location>
        <begin position="26"/>
        <end position="181"/>
    </location>
</feature>
<dbReference type="PANTHER" id="PTHR34385">
    <property type="entry name" value="D-ALANYL-D-ALANINE CARBOXYPEPTIDASE"/>
    <property type="match status" value="1"/>
</dbReference>
<keyword evidence="2" id="KW-0378">Hydrolase</keyword>
<keyword evidence="2" id="KW-0645">Protease</keyword>
<gene>
    <name evidence="2" type="ORF">SAMN02927930_00387</name>
</gene>
<evidence type="ECO:0000313" key="2">
    <source>
        <dbReference type="EMBL" id="SDB10337.1"/>
    </source>
</evidence>